<dbReference type="SUPFAM" id="SSF100950">
    <property type="entry name" value="NagB/RpiA/CoA transferase-like"/>
    <property type="match status" value="1"/>
</dbReference>
<sequence length="221" mass="24004">MGLGMMERKKMARRAAKEIEDGMIVNLGIGIPSLVPNYIPDGYSVMIQAENGLLGIGCSPKTGFENENLCNAAGYPVTTVKGASYFDSAVSFGMIRKGLIDITILGSLQVSEKGDIANWIVPGKRVPGMGGAMELAQKAKKVIIVMEHVNKYGEPKIVNECLYPLTAKKSADLIITEVAVFQVDSNKGLTLLEKKKEMSVEEIRKRTACSFFVSENLKLVN</sequence>
<evidence type="ECO:0000313" key="4">
    <source>
        <dbReference type="Proteomes" id="UP001197974"/>
    </source>
</evidence>
<protein>
    <submittedName>
        <fullName evidence="3">3-oxoacid CoA-transferase subunit B</fullName>
    </submittedName>
</protein>
<dbReference type="PANTHER" id="PTHR13707">
    <property type="entry name" value="KETOACID-COENZYME A TRANSFERASE"/>
    <property type="match status" value="1"/>
</dbReference>
<dbReference type="SMART" id="SM00882">
    <property type="entry name" value="CoA_trans"/>
    <property type="match status" value="1"/>
</dbReference>
<evidence type="ECO:0000256" key="1">
    <source>
        <dbReference type="ARBA" id="ARBA00007047"/>
    </source>
</evidence>
<comment type="similarity">
    <text evidence="1">Belongs to the 3-oxoacid CoA-transferase subunit B family.</text>
</comment>
<proteinExistence type="inferred from homology"/>
<accession>A0ABY9JY01</accession>
<keyword evidence="4" id="KW-1185">Reference proteome</keyword>
<dbReference type="InterPro" id="IPR037171">
    <property type="entry name" value="NagB/RpiA_transferase-like"/>
</dbReference>
<dbReference type="InterPro" id="IPR012791">
    <property type="entry name" value="3-oxoacid_CoA-transf_B"/>
</dbReference>
<dbReference type="InterPro" id="IPR004165">
    <property type="entry name" value="CoA_trans_fam_I"/>
</dbReference>
<keyword evidence="2" id="KW-0808">Transferase</keyword>
<dbReference type="Pfam" id="PF01144">
    <property type="entry name" value="CoA_trans"/>
    <property type="match status" value="1"/>
</dbReference>
<gene>
    <name evidence="3" type="ORF">LC087_03785</name>
</gene>
<dbReference type="Proteomes" id="UP001197974">
    <property type="component" value="Chromosome"/>
</dbReference>
<dbReference type="PANTHER" id="PTHR13707:SF60">
    <property type="entry name" value="ACETATE COA-TRANSFERASE SUBUNIT ALPHA"/>
    <property type="match status" value="1"/>
</dbReference>
<dbReference type="NCBIfam" id="TIGR02428">
    <property type="entry name" value="pcaJ_scoB_fam"/>
    <property type="match status" value="1"/>
</dbReference>
<dbReference type="RefSeq" id="WP_226539649.1">
    <property type="nucleotide sequence ID" value="NZ_CP129013.1"/>
</dbReference>
<name>A0ABY9JY01_9BACI</name>
<dbReference type="EMBL" id="CP129013">
    <property type="protein sequence ID" value="WLR43320.1"/>
    <property type="molecule type" value="Genomic_DNA"/>
</dbReference>
<evidence type="ECO:0000313" key="3">
    <source>
        <dbReference type="EMBL" id="WLR43320.1"/>
    </source>
</evidence>
<dbReference type="Gene3D" id="3.40.1080.10">
    <property type="entry name" value="Glutaconate Coenzyme A-transferase"/>
    <property type="match status" value="1"/>
</dbReference>
<organism evidence="3 4">
    <name type="scientific">Bacillus carboniphilus</name>
    <dbReference type="NCBI Taxonomy" id="86663"/>
    <lineage>
        <taxon>Bacteria</taxon>
        <taxon>Bacillati</taxon>
        <taxon>Bacillota</taxon>
        <taxon>Bacilli</taxon>
        <taxon>Bacillales</taxon>
        <taxon>Bacillaceae</taxon>
        <taxon>Bacillus</taxon>
    </lineage>
</organism>
<reference evidence="3 4" key="1">
    <citation type="submission" date="2023-06" db="EMBL/GenBank/DDBJ databases">
        <title>Five Gram-positive bacteria isolated from mangrove sediments in Shenzhen, Guangdong, China.</title>
        <authorList>
            <person name="Yu S."/>
            <person name="Zheng W."/>
            <person name="Huang Y."/>
        </authorList>
    </citation>
    <scope>NUCLEOTIDE SEQUENCE [LARGE SCALE GENOMIC DNA]</scope>
    <source>
        <strain evidence="3 4">SaN35-3</strain>
    </source>
</reference>
<evidence type="ECO:0000256" key="2">
    <source>
        <dbReference type="ARBA" id="ARBA00022679"/>
    </source>
</evidence>